<dbReference type="InterPro" id="IPR005031">
    <property type="entry name" value="COQ10_START"/>
</dbReference>
<comment type="caution">
    <text evidence="3">The sequence shown here is derived from an EMBL/GenBank/DDBJ whole genome shotgun (WGS) entry which is preliminary data.</text>
</comment>
<keyword evidence="4" id="KW-1185">Reference proteome</keyword>
<name>A0ABV6P227_9ACTN</name>
<dbReference type="Proteomes" id="UP001589894">
    <property type="component" value="Unassembled WGS sequence"/>
</dbReference>
<accession>A0ABV6P227</accession>
<gene>
    <name evidence="3" type="ORF">ACFFHU_23465</name>
</gene>
<evidence type="ECO:0000259" key="2">
    <source>
        <dbReference type="Pfam" id="PF03364"/>
    </source>
</evidence>
<dbReference type="PANTHER" id="PTHR33824:SF7">
    <property type="entry name" value="POLYKETIDE CYCLASE_DEHYDRASE AND LIPID TRANSPORT SUPERFAMILY PROTEIN"/>
    <property type="match status" value="1"/>
</dbReference>
<dbReference type="Gene3D" id="3.30.530.20">
    <property type="match status" value="1"/>
</dbReference>
<dbReference type="CDD" id="cd07817">
    <property type="entry name" value="SRPBCC_8"/>
    <property type="match status" value="1"/>
</dbReference>
<sequence length="309" mass="33596">MGGNDREQSADVLPRVLGLTSLGLGLATFAAPRPVARWCGIDDSARAQELLAVVGMREFFHAAGLLRATRTAPWTWTRVFGDAMDLGLLAAAVGSRRGERRRRAARTTAVIGGIALADLAVAVRQTRRESAASRMVRVVAATTVNRPPEEAYRFWRDLENLPRFMDHLDRVSTDGDGRSTWTAHAPAGRAVTWQAEIVEDDGGRLIAWRSVDGSRVPNSGRVRFEPAPGGRGTEVRVELAYRPPGGRLGRAVARMLGEDPAQQVNDDLRRFKQVLETGEITRSEASPGGLSTHQQLRQRPAAPAAGGRR</sequence>
<dbReference type="SUPFAM" id="SSF55961">
    <property type="entry name" value="Bet v1-like"/>
    <property type="match status" value="1"/>
</dbReference>
<feature type="compositionally biased region" description="Low complexity" evidence="1">
    <location>
        <begin position="297"/>
        <end position="309"/>
    </location>
</feature>
<evidence type="ECO:0000313" key="4">
    <source>
        <dbReference type="Proteomes" id="UP001589894"/>
    </source>
</evidence>
<feature type="region of interest" description="Disordered" evidence="1">
    <location>
        <begin position="278"/>
        <end position="309"/>
    </location>
</feature>
<dbReference type="Pfam" id="PF03364">
    <property type="entry name" value="Polyketide_cyc"/>
    <property type="match status" value="1"/>
</dbReference>
<organism evidence="3 4">
    <name type="scientific">Plantactinospora siamensis</name>
    <dbReference type="NCBI Taxonomy" id="555372"/>
    <lineage>
        <taxon>Bacteria</taxon>
        <taxon>Bacillati</taxon>
        <taxon>Actinomycetota</taxon>
        <taxon>Actinomycetes</taxon>
        <taxon>Micromonosporales</taxon>
        <taxon>Micromonosporaceae</taxon>
        <taxon>Plantactinospora</taxon>
    </lineage>
</organism>
<dbReference type="InterPro" id="IPR023393">
    <property type="entry name" value="START-like_dom_sf"/>
</dbReference>
<reference evidence="3 4" key="1">
    <citation type="submission" date="2024-09" db="EMBL/GenBank/DDBJ databases">
        <authorList>
            <person name="Sun Q."/>
            <person name="Mori K."/>
        </authorList>
    </citation>
    <scope>NUCLEOTIDE SEQUENCE [LARGE SCALE GENOMIC DNA]</scope>
    <source>
        <strain evidence="3 4">TBRC 2205</strain>
    </source>
</reference>
<dbReference type="EMBL" id="JBHLUE010000019">
    <property type="protein sequence ID" value="MFC0567086.1"/>
    <property type="molecule type" value="Genomic_DNA"/>
</dbReference>
<dbReference type="RefSeq" id="WP_377342290.1">
    <property type="nucleotide sequence ID" value="NZ_JBHLUE010000019.1"/>
</dbReference>
<dbReference type="PANTHER" id="PTHR33824">
    <property type="entry name" value="POLYKETIDE CYCLASE/DEHYDRASE AND LIPID TRANSPORT SUPERFAMILY PROTEIN"/>
    <property type="match status" value="1"/>
</dbReference>
<proteinExistence type="predicted"/>
<evidence type="ECO:0000256" key="1">
    <source>
        <dbReference type="SAM" id="MobiDB-lite"/>
    </source>
</evidence>
<evidence type="ECO:0000313" key="3">
    <source>
        <dbReference type="EMBL" id="MFC0567086.1"/>
    </source>
</evidence>
<dbReference type="InterPro" id="IPR047137">
    <property type="entry name" value="ORF3"/>
</dbReference>
<protein>
    <submittedName>
        <fullName evidence="3">SRPBCC family protein</fullName>
    </submittedName>
</protein>
<feature type="domain" description="Coenzyme Q-binding protein COQ10 START" evidence="2">
    <location>
        <begin position="144"/>
        <end position="269"/>
    </location>
</feature>